<evidence type="ECO:0000256" key="1">
    <source>
        <dbReference type="SAM" id="MobiDB-lite"/>
    </source>
</evidence>
<dbReference type="EMBL" id="CAJEWN010000032">
    <property type="protein sequence ID" value="CAD2143617.1"/>
    <property type="molecule type" value="Genomic_DNA"/>
</dbReference>
<feature type="compositionally biased region" description="Low complexity" evidence="1">
    <location>
        <begin position="1"/>
        <end position="38"/>
    </location>
</feature>
<accession>A0A6V7U2N4</accession>
<dbReference type="AlphaFoldDB" id="A0A6V7U2N4"/>
<keyword evidence="2" id="KW-0812">Transmembrane</keyword>
<evidence type="ECO:0000313" key="4">
    <source>
        <dbReference type="Proteomes" id="UP000580250"/>
    </source>
</evidence>
<name>A0A6V7U2N4_MELEN</name>
<proteinExistence type="predicted"/>
<protein>
    <submittedName>
        <fullName evidence="3">Uncharacterized protein</fullName>
    </submittedName>
</protein>
<feature type="region of interest" description="Disordered" evidence="1">
    <location>
        <begin position="1"/>
        <end position="40"/>
    </location>
</feature>
<reference evidence="3 4" key="1">
    <citation type="submission" date="2020-08" db="EMBL/GenBank/DDBJ databases">
        <authorList>
            <person name="Koutsovoulos G."/>
            <person name="Danchin GJ E."/>
        </authorList>
    </citation>
    <scope>NUCLEOTIDE SEQUENCE [LARGE SCALE GENOMIC DNA]</scope>
</reference>
<feature type="transmembrane region" description="Helical" evidence="2">
    <location>
        <begin position="114"/>
        <end position="141"/>
    </location>
</feature>
<dbReference type="Proteomes" id="UP000580250">
    <property type="component" value="Unassembled WGS sequence"/>
</dbReference>
<comment type="caution">
    <text evidence="3">The sequence shown here is derived from an EMBL/GenBank/DDBJ whole genome shotgun (WGS) entry which is preliminary data.</text>
</comment>
<organism evidence="3 4">
    <name type="scientific">Meloidogyne enterolobii</name>
    <name type="common">Root-knot nematode worm</name>
    <name type="synonym">Meloidogyne mayaguensis</name>
    <dbReference type="NCBI Taxonomy" id="390850"/>
    <lineage>
        <taxon>Eukaryota</taxon>
        <taxon>Metazoa</taxon>
        <taxon>Ecdysozoa</taxon>
        <taxon>Nematoda</taxon>
        <taxon>Chromadorea</taxon>
        <taxon>Rhabditida</taxon>
        <taxon>Tylenchina</taxon>
        <taxon>Tylenchomorpha</taxon>
        <taxon>Tylenchoidea</taxon>
        <taxon>Meloidogynidae</taxon>
        <taxon>Meloidogyninae</taxon>
        <taxon>Meloidogyne</taxon>
    </lineage>
</organism>
<evidence type="ECO:0000256" key="2">
    <source>
        <dbReference type="SAM" id="Phobius"/>
    </source>
</evidence>
<keyword evidence="2" id="KW-1133">Transmembrane helix</keyword>
<evidence type="ECO:0000313" key="3">
    <source>
        <dbReference type="EMBL" id="CAD2143617.1"/>
    </source>
</evidence>
<keyword evidence="2" id="KW-0472">Membrane</keyword>
<sequence>MSPVITTQSETTTSLFSTTPTSTPLTSNSSSSSSTLQKSKQKSLGKRLWVVGRGNNSRQKKTRLFLLDENGCQRKYSSEDAAMQRLWRPNSIAIGDDSIKYSVKNERNKRRKRILLRIGTLASLVAVGSCFLLLLWVFIFWHNDESFKLTQSQKNNSSISSILPLSPPTTINIFDNTSLIQTTTLKSTTINSFLPSSTNNYFISSSSPKISTTINNKIYSTTFQTPRPQELKFSIMLLNTNSNEKKILDNSPKIIQIHDNIINKNKINSPSKFYRINKLINFKVNISTKSFVEVDRFENSQNVPNETIKAVLENGNKLGTISTTTTERIKTSTTPTTTTSTTLITTTNLIQTNNYKTTIKSNNNKLLNNYYLPSKENSITKIGS</sequence>
<gene>
    <name evidence="3" type="ORF">MENT_LOCUS7644</name>
</gene>